<dbReference type="Pfam" id="PF01578">
    <property type="entry name" value="Cytochrom_C_asm"/>
    <property type="match status" value="1"/>
</dbReference>
<comment type="subcellular location">
    <subcellularLocation>
        <location evidence="1">Membrane</location>
        <topology evidence="1">Multi-pass membrane protein</topology>
    </subcellularLocation>
</comment>
<gene>
    <name evidence="9" type="ORF">F0475_06270</name>
</gene>
<dbReference type="EMBL" id="VVIQ01000005">
    <property type="protein sequence ID" value="MUL27910.1"/>
    <property type="molecule type" value="Genomic_DNA"/>
</dbReference>
<dbReference type="GO" id="GO:0020037">
    <property type="term" value="F:heme binding"/>
    <property type="evidence" value="ECO:0007669"/>
    <property type="project" value="InterPro"/>
</dbReference>
<evidence type="ECO:0000256" key="1">
    <source>
        <dbReference type="ARBA" id="ARBA00004141"/>
    </source>
</evidence>
<protein>
    <submittedName>
        <fullName evidence="9">Cytochrome C biogenesis protein</fullName>
    </submittedName>
</protein>
<feature type="transmembrane region" description="Helical" evidence="6">
    <location>
        <begin position="699"/>
        <end position="718"/>
    </location>
</feature>
<feature type="transmembrane region" description="Helical" evidence="6">
    <location>
        <begin position="634"/>
        <end position="658"/>
    </location>
</feature>
<proteinExistence type="predicted"/>
<keyword evidence="10" id="KW-1185">Reference proteome</keyword>
<feature type="transmembrane region" description="Helical" evidence="6">
    <location>
        <begin position="40"/>
        <end position="59"/>
    </location>
</feature>
<evidence type="ECO:0000256" key="4">
    <source>
        <dbReference type="ARBA" id="ARBA00022989"/>
    </source>
</evidence>
<evidence type="ECO:0000259" key="8">
    <source>
        <dbReference type="Pfam" id="PF05140"/>
    </source>
</evidence>
<evidence type="ECO:0000259" key="7">
    <source>
        <dbReference type="Pfam" id="PF01578"/>
    </source>
</evidence>
<keyword evidence="3" id="KW-0201">Cytochrome c-type biogenesis</keyword>
<dbReference type="Proteomes" id="UP000482295">
    <property type="component" value="Unassembled WGS sequence"/>
</dbReference>
<feature type="transmembrane region" description="Helical" evidence="6">
    <location>
        <begin position="522"/>
        <end position="542"/>
    </location>
</feature>
<evidence type="ECO:0000256" key="2">
    <source>
        <dbReference type="ARBA" id="ARBA00022692"/>
    </source>
</evidence>
<feature type="transmembrane region" description="Helical" evidence="6">
    <location>
        <begin position="189"/>
        <end position="211"/>
    </location>
</feature>
<feature type="domain" description="ResB-like" evidence="8">
    <location>
        <begin position="64"/>
        <end position="176"/>
    </location>
</feature>
<keyword evidence="2 6" id="KW-0812">Transmembrane</keyword>
<dbReference type="InterPro" id="IPR007816">
    <property type="entry name" value="ResB-like_domain"/>
</dbReference>
<dbReference type="PANTHER" id="PTHR30071:SF1">
    <property type="entry name" value="CYTOCHROME B_B6 PROTEIN-RELATED"/>
    <property type="match status" value="1"/>
</dbReference>
<keyword evidence="5 6" id="KW-0472">Membrane</keyword>
<dbReference type="GO" id="GO:0017004">
    <property type="term" value="P:cytochrome complex assembly"/>
    <property type="evidence" value="ECO:0007669"/>
    <property type="project" value="UniProtKB-KW"/>
</dbReference>
<feature type="domain" description="Cytochrome c assembly protein" evidence="7">
    <location>
        <begin position="524"/>
        <end position="722"/>
    </location>
</feature>
<feature type="transmembrane region" description="Helical" evidence="6">
    <location>
        <begin position="9"/>
        <end position="28"/>
    </location>
</feature>
<feature type="transmembrane region" description="Helical" evidence="6">
    <location>
        <begin position="549"/>
        <end position="568"/>
    </location>
</feature>
<evidence type="ECO:0000256" key="6">
    <source>
        <dbReference type="SAM" id="Phobius"/>
    </source>
</evidence>
<organism evidence="9 10">
    <name type="scientific">Prevotella vespertina</name>
    <dbReference type="NCBI Taxonomy" id="2608404"/>
    <lineage>
        <taxon>Bacteria</taxon>
        <taxon>Pseudomonadati</taxon>
        <taxon>Bacteroidota</taxon>
        <taxon>Bacteroidia</taxon>
        <taxon>Bacteroidales</taxon>
        <taxon>Prevotellaceae</taxon>
        <taxon>Prevotella</taxon>
    </lineage>
</organism>
<feature type="transmembrane region" description="Helical" evidence="6">
    <location>
        <begin position="467"/>
        <end position="487"/>
    </location>
</feature>
<feature type="transmembrane region" description="Helical" evidence="6">
    <location>
        <begin position="494"/>
        <end position="516"/>
    </location>
</feature>
<dbReference type="InterPro" id="IPR002541">
    <property type="entry name" value="Cyt_c_assembly"/>
</dbReference>
<dbReference type="Pfam" id="PF05140">
    <property type="entry name" value="ResB"/>
    <property type="match status" value="1"/>
</dbReference>
<reference evidence="9 10" key="1">
    <citation type="submission" date="2019-09" db="EMBL/GenBank/DDBJ databases">
        <title>Prevotella A2879 sp. nov., isolated from an abscess of a patient.</title>
        <authorList>
            <person name="Buhl M."/>
            <person name="Oberhettinger P."/>
        </authorList>
    </citation>
    <scope>NUCLEOTIDE SEQUENCE [LARGE SCALE GENOMIC DNA]</scope>
    <source>
        <strain evidence="9 10">A2879</strain>
    </source>
</reference>
<evidence type="ECO:0000256" key="5">
    <source>
        <dbReference type="ARBA" id="ARBA00023136"/>
    </source>
</evidence>
<dbReference type="AlphaFoldDB" id="A0A7C9HE30"/>
<evidence type="ECO:0000256" key="3">
    <source>
        <dbReference type="ARBA" id="ARBA00022748"/>
    </source>
</evidence>
<feature type="transmembrane region" description="Helical" evidence="6">
    <location>
        <begin position="588"/>
        <end position="613"/>
    </location>
</feature>
<accession>A0A7C9HE30</accession>
<dbReference type="InterPro" id="IPR045062">
    <property type="entry name" value="Cyt_c_biogenesis_CcsA/CcmC"/>
</dbReference>
<dbReference type="RefSeq" id="WP_155715925.1">
    <property type="nucleotide sequence ID" value="NZ_VVIQ01000005.1"/>
</dbReference>
<comment type="caution">
    <text evidence="9">The sequence shown here is derived from an EMBL/GenBank/DDBJ whole genome shotgun (WGS) entry which is preliminary data.</text>
</comment>
<name>A0A7C9HE30_9BACT</name>
<sequence>MRTKRLLEIVYILIVAIMAIGTVIGKYTSLDYVSDNIFGSWWFILLWAIGTATGIIYFIKRKVRRPIIVLLHLSFVIILLGALLTHLTAHKGMIHLRQGKPVSTYITKDGNKAQLPFSVVLNRFNITYHAGNMAAMDYASVITIIEGERKEEFQVSMNKIYSGYGTRLYQSSFDEDMKGSYLSVNSDPYGIPVTYIGYALLFLGLIAMLIEPKGNFRRLLRSNSGKAIALLLLLLAGTSPISAQPSLTRETADEFGKVLIVYNGRICPMQTYAIDFTKKLYGKKNYKDFTPCQVLTGFMFWGKEWMKEPIFKIKGSELRNKLGLSEYISPMSLFGQQGYILGPYLEDAQSQPNDAVAKQILDTDDKMMLLMDLMQGKTLKIFPYTSNKGNIDWFAPTDRMPKAMPKAQQQYIHTILSLARQLANQGNTGMLNELALKLQKYQQVYGGNTIPTPTEIKAENIYNSCSFATILFIVNLTLGLLSILFLNKKKRYRIFTCLMGLSWLILTFTLALRWIINGTIPIANGYETMLLLSWLIMIVSILTTHKMQLMTTFGLLMSGFMLLVSHLGEMDPSITPRMPVLNSPLLSIHVSIIMISYALFSLTFISAIAYFFTNKSKKASIIQINKQLTTLSQIFLYPAITTLGLGIFIGAIWANISWGTYWGWDPKETWALITFMIYAIPLHKASLQSLRSEKKYHIFMFIAFLSILMTYFGVNYILGGMHSYA</sequence>
<feature type="transmembrane region" description="Helical" evidence="6">
    <location>
        <begin position="223"/>
        <end position="243"/>
    </location>
</feature>
<evidence type="ECO:0000313" key="9">
    <source>
        <dbReference type="EMBL" id="MUL27910.1"/>
    </source>
</evidence>
<evidence type="ECO:0000313" key="10">
    <source>
        <dbReference type="Proteomes" id="UP000482295"/>
    </source>
</evidence>
<dbReference type="PANTHER" id="PTHR30071">
    <property type="entry name" value="HEME EXPORTER PROTEIN C"/>
    <property type="match status" value="1"/>
</dbReference>
<keyword evidence="4 6" id="KW-1133">Transmembrane helix</keyword>
<feature type="transmembrane region" description="Helical" evidence="6">
    <location>
        <begin position="66"/>
        <end position="87"/>
    </location>
</feature>
<dbReference type="GO" id="GO:0005886">
    <property type="term" value="C:plasma membrane"/>
    <property type="evidence" value="ECO:0007669"/>
    <property type="project" value="TreeGrafter"/>
</dbReference>